<dbReference type="AlphaFoldDB" id="A0AAV2N229"/>
<accession>A0AAV2N229</accession>
<evidence type="ECO:0000256" key="10">
    <source>
        <dbReference type="RuleBase" id="RU351113"/>
    </source>
</evidence>
<evidence type="ECO:0000256" key="8">
    <source>
        <dbReference type="ARBA" id="ARBA00023170"/>
    </source>
</evidence>
<keyword evidence="2" id="KW-1003">Cell membrane</keyword>
<evidence type="ECO:0000313" key="11">
    <source>
        <dbReference type="EMBL" id="CAL1673615.1"/>
    </source>
</evidence>
<comment type="subcellular location">
    <subcellularLocation>
        <location evidence="1 10">Cell membrane</location>
        <topology evidence="1 10">Multi-pass membrane protein</topology>
    </subcellularLocation>
</comment>
<feature type="transmembrane region" description="Helical" evidence="10">
    <location>
        <begin position="128"/>
        <end position="152"/>
    </location>
</feature>
<name>A0AAV2N229_9HYME</name>
<keyword evidence="8 10" id="KW-0675">Receptor</keyword>
<dbReference type="GO" id="GO:0007165">
    <property type="term" value="P:signal transduction"/>
    <property type="evidence" value="ECO:0007669"/>
    <property type="project" value="UniProtKB-KW"/>
</dbReference>
<evidence type="ECO:0000256" key="7">
    <source>
        <dbReference type="ARBA" id="ARBA00023136"/>
    </source>
</evidence>
<dbReference type="GO" id="GO:0004984">
    <property type="term" value="F:olfactory receptor activity"/>
    <property type="evidence" value="ECO:0007669"/>
    <property type="project" value="InterPro"/>
</dbReference>
<keyword evidence="6 10" id="KW-1133">Transmembrane helix</keyword>
<evidence type="ECO:0000256" key="1">
    <source>
        <dbReference type="ARBA" id="ARBA00004651"/>
    </source>
</evidence>
<evidence type="ECO:0000256" key="2">
    <source>
        <dbReference type="ARBA" id="ARBA00022475"/>
    </source>
</evidence>
<evidence type="ECO:0000256" key="4">
    <source>
        <dbReference type="ARBA" id="ARBA00022692"/>
    </source>
</evidence>
<keyword evidence="4 10" id="KW-0812">Transmembrane</keyword>
<dbReference type="PANTHER" id="PTHR21137:SF35">
    <property type="entry name" value="ODORANT RECEPTOR 19A-RELATED"/>
    <property type="match status" value="1"/>
</dbReference>
<keyword evidence="7 10" id="KW-0472">Membrane</keyword>
<keyword evidence="5 10" id="KW-0552">Olfaction</keyword>
<keyword evidence="3 10" id="KW-0716">Sensory transduction</keyword>
<evidence type="ECO:0000256" key="6">
    <source>
        <dbReference type="ARBA" id="ARBA00022989"/>
    </source>
</evidence>
<dbReference type="EMBL" id="OZ034824">
    <property type="protein sequence ID" value="CAL1673615.1"/>
    <property type="molecule type" value="Genomic_DNA"/>
</dbReference>
<dbReference type="PANTHER" id="PTHR21137">
    <property type="entry name" value="ODORANT RECEPTOR"/>
    <property type="match status" value="1"/>
</dbReference>
<evidence type="ECO:0000256" key="9">
    <source>
        <dbReference type="ARBA" id="ARBA00023224"/>
    </source>
</evidence>
<protein>
    <recommendedName>
        <fullName evidence="10">Odorant receptor</fullName>
    </recommendedName>
</protein>
<sequence length="395" mass="45036">MASCKIWNKEMAYEFSLYRRILWPLGSWPLDHDRNFAKFRALFIIITQTIMVLYISIGYNKDAMLSIIVDQFVLAACGILTIVKITLIRLHRDDLLKNLRNAAKNWTCIARQDHRQVMLRYTNLGRRVFFFQIGSSYVVIVPLIAGSLLSFATSPSLQNVTKSEEQMQLPHEMTCPSNVPVVCYGIYVLQTVQLISTATGNVGSDVFLFGVCMHLCGQLEVLSLELLRFHAGKKNHYWNRMKMIALIERHCLLLNLAKDIVDALDTILVAQLVLHASLICLIGLQLIVSLAVHDFVLVGRSIMSFNILMIQLFLYSYMGETLSSKTQAISNAVYLSEWYDLPTNIVRDIYFIIARANAPVRIRAGKFYIIDLNSFKNILKASVSYFSVLQIMFIQ</sequence>
<evidence type="ECO:0000256" key="3">
    <source>
        <dbReference type="ARBA" id="ARBA00022606"/>
    </source>
</evidence>
<reference evidence="11 12" key="1">
    <citation type="submission" date="2024-04" db="EMBL/GenBank/DDBJ databases">
        <authorList>
            <consortium name="Molecular Ecology Group"/>
        </authorList>
    </citation>
    <scope>NUCLEOTIDE SEQUENCE [LARGE SCALE GENOMIC DNA]</scope>
</reference>
<dbReference type="InterPro" id="IPR004117">
    <property type="entry name" value="7tm6_olfct_rcpt"/>
</dbReference>
<gene>
    <name evidence="11" type="ORF">LPLAT_LOCUS468</name>
</gene>
<feature type="transmembrane region" description="Helical" evidence="10">
    <location>
        <begin position="39"/>
        <end position="57"/>
    </location>
</feature>
<comment type="caution">
    <text evidence="10">Lacks conserved residue(s) required for the propagation of feature annotation.</text>
</comment>
<dbReference type="Proteomes" id="UP001497644">
    <property type="component" value="Chromosome 1"/>
</dbReference>
<dbReference type="GO" id="GO:0005549">
    <property type="term" value="F:odorant binding"/>
    <property type="evidence" value="ECO:0007669"/>
    <property type="project" value="InterPro"/>
</dbReference>
<feature type="transmembrane region" description="Helical" evidence="10">
    <location>
        <begin position="63"/>
        <end position="87"/>
    </location>
</feature>
<feature type="transmembrane region" description="Helical" evidence="10">
    <location>
        <begin position="272"/>
        <end position="292"/>
    </location>
</feature>
<dbReference type="Pfam" id="PF02949">
    <property type="entry name" value="7tm_6"/>
    <property type="match status" value="1"/>
</dbReference>
<dbReference type="GO" id="GO:0005886">
    <property type="term" value="C:plasma membrane"/>
    <property type="evidence" value="ECO:0007669"/>
    <property type="project" value="UniProtKB-SubCell"/>
</dbReference>
<organism evidence="11 12">
    <name type="scientific">Lasius platythorax</name>
    <dbReference type="NCBI Taxonomy" id="488582"/>
    <lineage>
        <taxon>Eukaryota</taxon>
        <taxon>Metazoa</taxon>
        <taxon>Ecdysozoa</taxon>
        <taxon>Arthropoda</taxon>
        <taxon>Hexapoda</taxon>
        <taxon>Insecta</taxon>
        <taxon>Pterygota</taxon>
        <taxon>Neoptera</taxon>
        <taxon>Endopterygota</taxon>
        <taxon>Hymenoptera</taxon>
        <taxon>Apocrita</taxon>
        <taxon>Aculeata</taxon>
        <taxon>Formicoidea</taxon>
        <taxon>Formicidae</taxon>
        <taxon>Formicinae</taxon>
        <taxon>Lasius</taxon>
        <taxon>Lasius</taxon>
    </lineage>
</organism>
<proteinExistence type="inferred from homology"/>
<keyword evidence="12" id="KW-1185">Reference proteome</keyword>
<keyword evidence="9 10" id="KW-0807">Transducer</keyword>
<feature type="transmembrane region" description="Helical" evidence="10">
    <location>
        <begin position="298"/>
        <end position="317"/>
    </location>
</feature>
<evidence type="ECO:0000256" key="5">
    <source>
        <dbReference type="ARBA" id="ARBA00022725"/>
    </source>
</evidence>
<evidence type="ECO:0000313" key="12">
    <source>
        <dbReference type="Proteomes" id="UP001497644"/>
    </source>
</evidence>
<comment type="similarity">
    <text evidence="10">Belongs to the insect chemoreceptor superfamily. Heteromeric odorant receptor channel (TC 1.A.69) family.</text>
</comment>